<dbReference type="SUPFAM" id="SSF53448">
    <property type="entry name" value="Nucleotide-diphospho-sugar transferases"/>
    <property type="match status" value="1"/>
</dbReference>
<dbReference type="Proteomes" id="UP000242412">
    <property type="component" value="Unassembled WGS sequence"/>
</dbReference>
<evidence type="ECO:0000313" key="1">
    <source>
        <dbReference type="EMBL" id="OLV26063.1"/>
    </source>
</evidence>
<dbReference type="AlphaFoldDB" id="A0AB36ILS1"/>
<protein>
    <submittedName>
        <fullName evidence="1">Uncharacterized protein</fullName>
    </submittedName>
</protein>
<sequence>MLYFFIAHAGTEVQPIHELTDFESPRQKLPKSYRANGAIYINDIASLFEEKRFFIAPMCFYLMPSYRSIDIAHLICNWQKV</sequence>
<organism evidence="1 2">
    <name type="scientific">Haemophilus parainfluenzae</name>
    <dbReference type="NCBI Taxonomy" id="729"/>
    <lineage>
        <taxon>Bacteria</taxon>
        <taxon>Pseudomonadati</taxon>
        <taxon>Pseudomonadota</taxon>
        <taxon>Gammaproteobacteria</taxon>
        <taxon>Pasteurellales</taxon>
        <taxon>Pasteurellaceae</taxon>
        <taxon>Haemophilus</taxon>
    </lineage>
</organism>
<reference evidence="1 2" key="1">
    <citation type="submission" date="2016-11" db="EMBL/GenBank/DDBJ databases">
        <title>Simultaneous identification of Haemophilus influenzae and Haemophilus haemolyticus using TaqMan real-time PCR.</title>
        <authorList>
            <person name="Price E.P."/>
            <person name="Sarovich D.S."/>
            <person name="Harris T.M."/>
            <person name="Spargo J.C."/>
            <person name="Nosworthy E."/>
            <person name="Beissbarth J."/>
            <person name="Chang A.B."/>
            <person name="Smith-Vaughan H.C."/>
        </authorList>
    </citation>
    <scope>NUCLEOTIDE SEQUENCE [LARGE SCALE GENOMIC DNA]</scope>
    <source>
        <strain evidence="1 2">60884 B Hi-2</strain>
    </source>
</reference>
<evidence type="ECO:0000313" key="2">
    <source>
        <dbReference type="Proteomes" id="UP000242412"/>
    </source>
</evidence>
<dbReference type="InterPro" id="IPR029044">
    <property type="entry name" value="Nucleotide-diphossugar_trans"/>
</dbReference>
<comment type="caution">
    <text evidence="1">The sequence shown here is derived from an EMBL/GenBank/DDBJ whole genome shotgun (WGS) entry which is preliminary data.</text>
</comment>
<accession>A0AB36ILS1</accession>
<name>A0AB36ILS1_HAEPA</name>
<dbReference type="EMBL" id="MPJJ01000010">
    <property type="protein sequence ID" value="OLV26063.1"/>
    <property type="molecule type" value="Genomic_DNA"/>
</dbReference>
<gene>
    <name evidence="1" type="ORF">BSO15_08510</name>
</gene>
<proteinExistence type="predicted"/>
<dbReference type="Gene3D" id="3.90.550.10">
    <property type="entry name" value="Spore Coat Polysaccharide Biosynthesis Protein SpsA, Chain A"/>
    <property type="match status" value="1"/>
</dbReference>